<dbReference type="AlphaFoldDB" id="A0A7C9FG51"/>
<evidence type="ECO:0000313" key="1">
    <source>
        <dbReference type="EMBL" id="MPR37310.1"/>
    </source>
</evidence>
<sequence length="176" mass="20378">MPPAYDITVQEAQSWSSQHEYNRQGSYISKKQLNWELAEDFGHYTQVPLRRTYRGPSIKSLFNPDELVKLDQSQAEWYFIIGKNNNEYLSHISEYLPFEEFTKSRMYTRQSLLECAKQRGAYSGLMLSFNCDGSFVGGVEVTDGHGHIISISSRKFPSTELKEIRSEMYNNSSFSK</sequence>
<proteinExistence type="predicted"/>
<accession>A0A7C9FG51</accession>
<comment type="caution">
    <text evidence="1">The sequence shown here is derived from an EMBL/GenBank/DDBJ whole genome shotgun (WGS) entry which is preliminary data.</text>
</comment>
<gene>
    <name evidence="1" type="ORF">GBK04_29275</name>
</gene>
<evidence type="ECO:0000313" key="2">
    <source>
        <dbReference type="Proteomes" id="UP000479293"/>
    </source>
</evidence>
<organism evidence="1 2">
    <name type="scientific">Salmonirosea aquatica</name>
    <dbReference type="NCBI Taxonomy" id="2654236"/>
    <lineage>
        <taxon>Bacteria</taxon>
        <taxon>Pseudomonadati</taxon>
        <taxon>Bacteroidota</taxon>
        <taxon>Cytophagia</taxon>
        <taxon>Cytophagales</taxon>
        <taxon>Spirosomataceae</taxon>
        <taxon>Salmonirosea</taxon>
    </lineage>
</organism>
<reference evidence="1 2" key="1">
    <citation type="submission" date="2019-10" db="EMBL/GenBank/DDBJ databases">
        <title>Draft Genome Sequence of Cytophagaceae sp. SJW1-29.</title>
        <authorList>
            <person name="Choi A."/>
        </authorList>
    </citation>
    <scope>NUCLEOTIDE SEQUENCE [LARGE SCALE GENOMIC DNA]</scope>
    <source>
        <strain evidence="1 2">SJW1-29</strain>
    </source>
</reference>
<keyword evidence="2" id="KW-1185">Reference proteome</keyword>
<protein>
    <submittedName>
        <fullName evidence="1">Uncharacterized protein</fullName>
    </submittedName>
</protein>
<dbReference type="EMBL" id="WHLY01000004">
    <property type="protein sequence ID" value="MPR37310.1"/>
    <property type="molecule type" value="Genomic_DNA"/>
</dbReference>
<dbReference type="Proteomes" id="UP000479293">
    <property type="component" value="Unassembled WGS sequence"/>
</dbReference>
<name>A0A7C9FG51_9BACT</name>
<dbReference type="RefSeq" id="WP_152766697.1">
    <property type="nucleotide sequence ID" value="NZ_WHLY01000004.1"/>
</dbReference>